<evidence type="ECO:0000313" key="14">
    <source>
        <dbReference type="EMBL" id="SEH85602.1"/>
    </source>
</evidence>
<evidence type="ECO:0000256" key="6">
    <source>
        <dbReference type="ARBA" id="ARBA00023186"/>
    </source>
</evidence>
<dbReference type="GO" id="GO:0000774">
    <property type="term" value="F:adenyl-nucleotide exchange factor activity"/>
    <property type="evidence" value="ECO:0007669"/>
    <property type="project" value="InterPro"/>
</dbReference>
<dbReference type="RefSeq" id="WP_090714909.1">
    <property type="nucleotide sequence ID" value="NZ_CAESAP020000109.1"/>
</dbReference>
<evidence type="ECO:0000256" key="5">
    <source>
        <dbReference type="ARBA" id="ARBA00023016"/>
    </source>
</evidence>
<evidence type="ECO:0000256" key="12">
    <source>
        <dbReference type="RuleBase" id="RU004478"/>
    </source>
</evidence>
<keyword evidence="6 10" id="KW-0143">Chaperone</keyword>
<dbReference type="InterPro" id="IPR009012">
    <property type="entry name" value="GrpE_head"/>
</dbReference>
<evidence type="ECO:0000256" key="7">
    <source>
        <dbReference type="ARBA" id="ARBA00053401"/>
    </source>
</evidence>
<dbReference type="GO" id="GO:0006457">
    <property type="term" value="P:protein folding"/>
    <property type="evidence" value="ECO:0007669"/>
    <property type="project" value="InterPro"/>
</dbReference>
<keyword evidence="4 10" id="KW-0963">Cytoplasm</keyword>
<comment type="function">
    <text evidence="7 10 11">Participates actively in the response to hyperosmotic and heat shock by preventing the aggregation of stress-denatured proteins, in association with DnaK and GrpE. It is the nucleotide exchange factor for DnaK and may function as a thermosensor. Unfolded proteins bind initially to DnaJ; upon interaction with the DnaJ-bound protein, DnaK hydrolyzes its bound ATP, resulting in the formation of a stable complex. GrpE releases ADP from DnaK; ATP binding to DnaK triggers the release of the substrate protein, thus completing the reaction cycle. Several rounds of ATP-dependent interactions between DnaJ, DnaK and GrpE are required for fully efficient folding.</text>
</comment>
<dbReference type="HAMAP" id="MF_01151">
    <property type="entry name" value="GrpE"/>
    <property type="match status" value="1"/>
</dbReference>
<accession>A0A1H6LBE5</accession>
<feature type="compositionally biased region" description="Basic and acidic residues" evidence="13">
    <location>
        <begin position="16"/>
        <end position="27"/>
    </location>
</feature>
<dbReference type="PRINTS" id="PR00773">
    <property type="entry name" value="GRPEPROTEIN"/>
</dbReference>
<dbReference type="AlphaFoldDB" id="A0A1H6LBE5"/>
<evidence type="ECO:0000256" key="10">
    <source>
        <dbReference type="HAMAP-Rule" id="MF_01151"/>
    </source>
</evidence>
<dbReference type="STRING" id="235205.BAZSYMB_SCAFFOLD00089_1"/>
<organism evidence="14 15">
    <name type="scientific">Bathymodiolus azoricus thioautotrophic gill symbiont</name>
    <dbReference type="NCBI Taxonomy" id="235205"/>
    <lineage>
        <taxon>Bacteria</taxon>
        <taxon>Pseudomonadati</taxon>
        <taxon>Pseudomonadota</taxon>
        <taxon>Gammaproteobacteria</taxon>
        <taxon>sulfur-oxidizing symbionts</taxon>
    </lineage>
</organism>
<comment type="similarity">
    <text evidence="2 10 12">Belongs to the GrpE family.</text>
</comment>
<evidence type="ECO:0000256" key="1">
    <source>
        <dbReference type="ARBA" id="ARBA00004496"/>
    </source>
</evidence>
<feature type="compositionally biased region" description="Basic residues" evidence="13">
    <location>
        <begin position="1"/>
        <end position="12"/>
    </location>
</feature>
<evidence type="ECO:0000256" key="4">
    <source>
        <dbReference type="ARBA" id="ARBA00022490"/>
    </source>
</evidence>
<dbReference type="FunFam" id="2.30.22.10:FF:000001">
    <property type="entry name" value="Protein GrpE"/>
    <property type="match status" value="1"/>
</dbReference>
<dbReference type="InterPro" id="IPR013805">
    <property type="entry name" value="GrpE_CC"/>
</dbReference>
<comment type="subunit">
    <text evidence="3 10">Homodimer.</text>
</comment>
<dbReference type="InterPro" id="IPR000740">
    <property type="entry name" value="GrpE"/>
</dbReference>
<evidence type="ECO:0000256" key="2">
    <source>
        <dbReference type="ARBA" id="ARBA00009054"/>
    </source>
</evidence>
<evidence type="ECO:0000256" key="13">
    <source>
        <dbReference type="SAM" id="MobiDB-lite"/>
    </source>
</evidence>
<dbReference type="SUPFAM" id="SSF51064">
    <property type="entry name" value="Head domain of nucleotide exchange factor GrpE"/>
    <property type="match status" value="1"/>
</dbReference>
<dbReference type="NCBIfam" id="NF010748">
    <property type="entry name" value="PRK14150.1"/>
    <property type="match status" value="1"/>
</dbReference>
<dbReference type="CDD" id="cd00446">
    <property type="entry name" value="GrpE"/>
    <property type="match status" value="1"/>
</dbReference>
<dbReference type="PANTHER" id="PTHR21237:SF23">
    <property type="entry name" value="GRPE PROTEIN HOMOLOG, MITOCHONDRIAL"/>
    <property type="match status" value="1"/>
</dbReference>
<feature type="region of interest" description="Disordered" evidence="13">
    <location>
        <begin position="1"/>
        <end position="29"/>
    </location>
</feature>
<dbReference type="Gene3D" id="2.30.22.10">
    <property type="entry name" value="Head domain of nucleotide exchange factor GrpE"/>
    <property type="match status" value="1"/>
</dbReference>
<dbReference type="PANTHER" id="PTHR21237">
    <property type="entry name" value="GRPE PROTEIN"/>
    <property type="match status" value="1"/>
</dbReference>
<dbReference type="OrthoDB" id="9789811at2"/>
<dbReference type="Proteomes" id="UP000198559">
    <property type="component" value="Unassembled WGS sequence"/>
</dbReference>
<dbReference type="GO" id="GO:0051082">
    <property type="term" value="F:unfolded protein binding"/>
    <property type="evidence" value="ECO:0007669"/>
    <property type="project" value="TreeGrafter"/>
</dbReference>
<dbReference type="GO" id="GO:0005829">
    <property type="term" value="C:cytosol"/>
    <property type="evidence" value="ECO:0007669"/>
    <property type="project" value="TreeGrafter"/>
</dbReference>
<dbReference type="SUPFAM" id="SSF58014">
    <property type="entry name" value="Coiled-coil domain of nucleotide exchange factor GrpE"/>
    <property type="match status" value="1"/>
</dbReference>
<evidence type="ECO:0000256" key="3">
    <source>
        <dbReference type="ARBA" id="ARBA00011738"/>
    </source>
</evidence>
<dbReference type="Gene3D" id="3.90.20.20">
    <property type="match status" value="1"/>
</dbReference>
<dbReference type="Pfam" id="PF01025">
    <property type="entry name" value="GrpE"/>
    <property type="match status" value="1"/>
</dbReference>
<protein>
    <recommendedName>
        <fullName evidence="8 10">Protein GrpE</fullName>
    </recommendedName>
    <alternativeName>
        <fullName evidence="9 10">HSP-70 cofactor</fullName>
    </alternativeName>
</protein>
<dbReference type="EMBL" id="CVUD02000184">
    <property type="protein sequence ID" value="SEH85602.1"/>
    <property type="molecule type" value="Genomic_DNA"/>
</dbReference>
<feature type="region of interest" description="Disordered" evidence="13">
    <location>
        <begin position="36"/>
        <end position="55"/>
    </location>
</feature>
<evidence type="ECO:0000256" key="11">
    <source>
        <dbReference type="RuleBase" id="RU000639"/>
    </source>
</evidence>
<evidence type="ECO:0000313" key="15">
    <source>
        <dbReference type="Proteomes" id="UP000198559"/>
    </source>
</evidence>
<sequence>MTKKQTQSKKKTTTTVKKETKNKKEATTADIEAAIKNASSLPESDDLQAQLAEAQQSAKDNWDKVVRAQAEMENLKRRNAKDLENAHKFALDGFVKALLEVKDSLSMGLKTAKEETATIESIIEGLEMTDKVFLSTMVKFGVEAIHPEGEPFNPELHEAITMLAMPDKESNTVLDVVQVGFTLNGRLVRPAMVVVVQ</sequence>
<keyword evidence="5 10" id="KW-0346">Stress response</keyword>
<dbReference type="GO" id="GO:0042803">
    <property type="term" value="F:protein homodimerization activity"/>
    <property type="evidence" value="ECO:0007669"/>
    <property type="project" value="InterPro"/>
</dbReference>
<gene>
    <name evidence="10" type="primary">grpE</name>
    <name evidence="14" type="ORF">BAZSYMB_SCAFFOLD00089_1</name>
</gene>
<name>A0A1H6LBE5_9GAMM</name>
<proteinExistence type="inferred from homology"/>
<evidence type="ECO:0000256" key="9">
    <source>
        <dbReference type="ARBA" id="ARBA00076414"/>
    </source>
</evidence>
<evidence type="ECO:0000256" key="8">
    <source>
        <dbReference type="ARBA" id="ARBA00072274"/>
    </source>
</evidence>
<comment type="subcellular location">
    <subcellularLocation>
        <location evidence="1 10">Cytoplasm</location>
    </subcellularLocation>
</comment>
<dbReference type="GO" id="GO:0051087">
    <property type="term" value="F:protein-folding chaperone binding"/>
    <property type="evidence" value="ECO:0007669"/>
    <property type="project" value="InterPro"/>
</dbReference>
<reference evidence="15" key="1">
    <citation type="submission" date="2016-06" db="EMBL/GenBank/DDBJ databases">
        <authorList>
            <person name="Petersen J."/>
            <person name="Sayavedra L."/>
        </authorList>
    </citation>
    <scope>NUCLEOTIDE SEQUENCE [LARGE SCALE GENOMIC DNA]</scope>
    <source>
        <strain evidence="15">BazSymB</strain>
    </source>
</reference>
<dbReference type="PROSITE" id="PS01071">
    <property type="entry name" value="GRPE"/>
    <property type="match status" value="1"/>
</dbReference>